<reference evidence="2" key="1">
    <citation type="submission" date="2023-04" db="EMBL/GenBank/DDBJ databases">
        <title>Phytophthora fragariaefolia NBRC 109709.</title>
        <authorList>
            <person name="Ichikawa N."/>
            <person name="Sato H."/>
            <person name="Tonouchi N."/>
        </authorList>
    </citation>
    <scope>NUCLEOTIDE SEQUENCE</scope>
    <source>
        <strain evidence="2">NBRC 109709</strain>
    </source>
</reference>
<comment type="caution">
    <text evidence="2">The sequence shown here is derived from an EMBL/GenBank/DDBJ whole genome shotgun (WGS) entry which is preliminary data.</text>
</comment>
<feature type="region of interest" description="Disordered" evidence="1">
    <location>
        <begin position="1"/>
        <end position="45"/>
    </location>
</feature>
<evidence type="ECO:0000313" key="2">
    <source>
        <dbReference type="EMBL" id="GMF31192.1"/>
    </source>
</evidence>
<protein>
    <submittedName>
        <fullName evidence="2">Unnamed protein product</fullName>
    </submittedName>
</protein>
<dbReference type="EMBL" id="BSXT01000619">
    <property type="protein sequence ID" value="GMF31192.1"/>
    <property type="molecule type" value="Genomic_DNA"/>
</dbReference>
<proteinExistence type="predicted"/>
<dbReference type="AlphaFoldDB" id="A0A9W6X4K5"/>
<feature type="region of interest" description="Disordered" evidence="1">
    <location>
        <begin position="217"/>
        <end position="255"/>
    </location>
</feature>
<gene>
    <name evidence="2" type="ORF">Pfra01_000709200</name>
</gene>
<feature type="compositionally biased region" description="Basic and acidic residues" evidence="1">
    <location>
        <begin position="1"/>
        <end position="19"/>
    </location>
</feature>
<name>A0A9W6X4K5_9STRA</name>
<keyword evidence="3" id="KW-1185">Reference proteome</keyword>
<sequence>MFSSHDFDLASEIEHRQMSENEEDDSDNEVSSDDEEQGFFGSGMFGSSVDSRQHSGYAFGLSGDQASNFTDVHRFHKAHARRPSYPNGVGAKKPNKYRIISRYPEDRRRGLTAMLESCIEKKVIPLPWEKLIEEESAKRRGRGKKDISRANVIATMTAKEAARILVEINASDETIKYGFQSFGEGFIEDSSLCQANEADAKISETLQRRRSSIRSMKNISTPSTMTKSTDGTVPSERNSSTDTNSETASAASSINSGPHCDKTLANILLIVESMAGSLVRLLQDVSDLRKRDSRCRRCECCEPHYNLATQRALNSSPGVNVDSVVNITKFHDQTARKPSLVASQAPLNKRLNKRLSHRSSDSKIPHGFLRKIKSKIQENNPNQTSPKRENTVARPTQTPM</sequence>
<organism evidence="2 3">
    <name type="scientific">Phytophthora fragariaefolia</name>
    <dbReference type="NCBI Taxonomy" id="1490495"/>
    <lineage>
        <taxon>Eukaryota</taxon>
        <taxon>Sar</taxon>
        <taxon>Stramenopiles</taxon>
        <taxon>Oomycota</taxon>
        <taxon>Peronosporomycetes</taxon>
        <taxon>Peronosporales</taxon>
        <taxon>Peronosporaceae</taxon>
        <taxon>Phytophthora</taxon>
    </lineage>
</organism>
<feature type="compositionally biased region" description="Acidic residues" evidence="1">
    <location>
        <begin position="20"/>
        <end position="37"/>
    </location>
</feature>
<dbReference type="OrthoDB" id="126829at2759"/>
<evidence type="ECO:0000313" key="3">
    <source>
        <dbReference type="Proteomes" id="UP001165121"/>
    </source>
</evidence>
<feature type="region of interest" description="Disordered" evidence="1">
    <location>
        <begin position="373"/>
        <end position="400"/>
    </location>
</feature>
<evidence type="ECO:0000256" key="1">
    <source>
        <dbReference type="SAM" id="MobiDB-lite"/>
    </source>
</evidence>
<accession>A0A9W6X4K5</accession>
<dbReference type="Proteomes" id="UP001165121">
    <property type="component" value="Unassembled WGS sequence"/>
</dbReference>